<evidence type="ECO:0000256" key="10">
    <source>
        <dbReference type="SAM" id="MobiDB-lite"/>
    </source>
</evidence>
<keyword evidence="7" id="KW-0368">Histidine biosynthesis</keyword>
<comment type="pathway">
    <text evidence="1">Amino-acid biosynthesis; L-histidine biosynthesis; L-histidine from 5-phospho-alpha-D-ribose 1-diphosphate: step 7/9.</text>
</comment>
<keyword evidence="3 9" id="KW-0032">Aminotransferase</keyword>
<comment type="similarity">
    <text evidence="2">Belongs to the class-II pyridoxal-phosphate-dependent aminotransferase family. Histidinol-phosphate aminotransferase subfamily.</text>
</comment>
<evidence type="ECO:0000256" key="4">
    <source>
        <dbReference type="ARBA" id="ARBA00022605"/>
    </source>
</evidence>
<feature type="region of interest" description="Disordered" evidence="10">
    <location>
        <begin position="1"/>
        <end position="23"/>
    </location>
</feature>
<keyword evidence="5 9" id="KW-0808">Transferase</keyword>
<evidence type="ECO:0000256" key="2">
    <source>
        <dbReference type="ARBA" id="ARBA00007970"/>
    </source>
</evidence>
<dbReference type="CDD" id="cd00609">
    <property type="entry name" value="AAT_like"/>
    <property type="match status" value="1"/>
</dbReference>
<dbReference type="PANTHER" id="PTHR43643:SF6">
    <property type="entry name" value="HISTIDINOL-PHOSPHATE AMINOTRANSFERASE"/>
    <property type="match status" value="1"/>
</dbReference>
<evidence type="ECO:0000256" key="6">
    <source>
        <dbReference type="ARBA" id="ARBA00022898"/>
    </source>
</evidence>
<evidence type="ECO:0000313" key="12">
    <source>
        <dbReference type="EMBL" id="GHI63408.1"/>
    </source>
</evidence>
<name>A0ABQ3S5M1_9ACTN</name>
<dbReference type="GO" id="GO:0008483">
    <property type="term" value="F:transaminase activity"/>
    <property type="evidence" value="ECO:0007669"/>
    <property type="project" value="UniProtKB-KW"/>
</dbReference>
<dbReference type="InterPro" id="IPR015424">
    <property type="entry name" value="PyrdxlP-dep_Trfase"/>
</dbReference>
<dbReference type="InterPro" id="IPR004839">
    <property type="entry name" value="Aminotransferase_I/II_large"/>
</dbReference>
<evidence type="ECO:0000313" key="13">
    <source>
        <dbReference type="Proteomes" id="UP000649259"/>
    </source>
</evidence>
<dbReference type="SUPFAM" id="SSF53383">
    <property type="entry name" value="PLP-dependent transferases"/>
    <property type="match status" value="1"/>
</dbReference>
<organism evidence="12 13">
    <name type="scientific">Streptomyces asoensis</name>
    <dbReference type="NCBI Taxonomy" id="249586"/>
    <lineage>
        <taxon>Bacteria</taxon>
        <taxon>Bacillati</taxon>
        <taxon>Actinomycetota</taxon>
        <taxon>Actinomycetes</taxon>
        <taxon>Kitasatosporales</taxon>
        <taxon>Streptomycetaceae</taxon>
        <taxon>Streptomyces</taxon>
    </lineage>
</organism>
<proteinExistence type="inferred from homology"/>
<gene>
    <name evidence="12" type="ORF">Saso_50580</name>
</gene>
<dbReference type="Pfam" id="PF00155">
    <property type="entry name" value="Aminotran_1_2"/>
    <property type="match status" value="1"/>
</dbReference>
<dbReference type="PANTHER" id="PTHR43643">
    <property type="entry name" value="HISTIDINOL-PHOSPHATE AMINOTRANSFERASE 2"/>
    <property type="match status" value="1"/>
</dbReference>
<protein>
    <recommendedName>
        <fullName evidence="9">Aminotransferase</fullName>
        <ecNumber evidence="9">2.6.1.-</ecNumber>
    </recommendedName>
</protein>
<dbReference type="PROSITE" id="PS00105">
    <property type="entry name" value="AA_TRANSFER_CLASS_1"/>
    <property type="match status" value="1"/>
</dbReference>
<evidence type="ECO:0000256" key="3">
    <source>
        <dbReference type="ARBA" id="ARBA00022576"/>
    </source>
</evidence>
<dbReference type="Gene3D" id="3.40.640.10">
    <property type="entry name" value="Type I PLP-dependent aspartate aminotransferase-like (Major domain)"/>
    <property type="match status" value="1"/>
</dbReference>
<evidence type="ECO:0000256" key="9">
    <source>
        <dbReference type="RuleBase" id="RU000481"/>
    </source>
</evidence>
<evidence type="ECO:0000256" key="8">
    <source>
        <dbReference type="ARBA" id="ARBA00047481"/>
    </source>
</evidence>
<keyword evidence="6" id="KW-0663">Pyridoxal phosphate</keyword>
<evidence type="ECO:0000256" key="5">
    <source>
        <dbReference type="ARBA" id="ARBA00022679"/>
    </source>
</evidence>
<dbReference type="InterPro" id="IPR015421">
    <property type="entry name" value="PyrdxlP-dep_Trfase_major"/>
</dbReference>
<dbReference type="InterPro" id="IPR050106">
    <property type="entry name" value="HistidinolP_aminotransfase"/>
</dbReference>
<dbReference type="EMBL" id="BNEB01000005">
    <property type="protein sequence ID" value="GHI63408.1"/>
    <property type="molecule type" value="Genomic_DNA"/>
</dbReference>
<dbReference type="InterPro" id="IPR015422">
    <property type="entry name" value="PyrdxlP-dep_Trfase_small"/>
</dbReference>
<comment type="cofactor">
    <cofactor evidence="9">
        <name>pyridoxal 5'-phosphate</name>
        <dbReference type="ChEBI" id="CHEBI:597326"/>
    </cofactor>
</comment>
<sequence>MLRQAGDVTDLQNRPDTAGGLMISRTTSSVSGAVQVSPFLAPSRGGLYRRRRTSRPGEVNLKSTGLLDPRAAALHRRTLQALDPVDVLTYPVLGGVYTTLAARMGVAPESLVLTAGSDPGLGLLVRAFPTATRIVTHHPTYQGWDKFAHLGNCRIDGVPPDPGTGRFVLADLGTRLEQGPPAFVVVTQPHSLTGQFHEADELAALADTVTGRGSLLVVDTAYLAFTDGGEELVRDIMGRPGVVRVNSFSKCYGLSGARIGVIATDPETACHLFDIDAEGSVSATALALLDASLRRHDVFEEIWADVRRLRGDLARRVEECRPGWRARPSGANFVTFDVPGAAEAAAATAFLYDQGYVVRDLSGLPSLPAAVRIAVADHQVVDRVVELLGGWRHEPAG</sequence>
<dbReference type="Proteomes" id="UP000649259">
    <property type="component" value="Unassembled WGS sequence"/>
</dbReference>
<evidence type="ECO:0000256" key="1">
    <source>
        <dbReference type="ARBA" id="ARBA00005011"/>
    </source>
</evidence>
<dbReference type="InterPro" id="IPR004838">
    <property type="entry name" value="NHTrfase_class1_PyrdxlP-BS"/>
</dbReference>
<feature type="domain" description="Aminotransferase class I/classII large" evidence="11">
    <location>
        <begin position="98"/>
        <end position="386"/>
    </location>
</feature>
<accession>A0ABQ3S5M1</accession>
<keyword evidence="4" id="KW-0028">Amino-acid biosynthesis</keyword>
<dbReference type="EC" id="2.6.1.-" evidence="9"/>
<evidence type="ECO:0000256" key="7">
    <source>
        <dbReference type="ARBA" id="ARBA00023102"/>
    </source>
</evidence>
<comment type="similarity">
    <text evidence="9">Belongs to the class-I pyridoxal-phosphate-dependent aminotransferase family.</text>
</comment>
<reference evidence="13" key="1">
    <citation type="submission" date="2023-07" db="EMBL/GenBank/DDBJ databases">
        <title>Whole genome shotgun sequence of Streptomyces cacaoi subsp. asoensis NBRC 13813.</title>
        <authorList>
            <person name="Komaki H."/>
            <person name="Tamura T."/>
        </authorList>
    </citation>
    <scope>NUCLEOTIDE SEQUENCE [LARGE SCALE GENOMIC DNA]</scope>
    <source>
        <strain evidence="13">NBRC 13813</strain>
    </source>
</reference>
<evidence type="ECO:0000259" key="11">
    <source>
        <dbReference type="Pfam" id="PF00155"/>
    </source>
</evidence>
<dbReference type="Gene3D" id="3.90.1150.10">
    <property type="entry name" value="Aspartate Aminotransferase, domain 1"/>
    <property type="match status" value="1"/>
</dbReference>
<keyword evidence="13" id="KW-1185">Reference proteome</keyword>
<comment type="catalytic activity">
    <reaction evidence="8">
        <text>L-histidinol phosphate + 2-oxoglutarate = 3-(imidazol-4-yl)-2-oxopropyl phosphate + L-glutamate</text>
        <dbReference type="Rhea" id="RHEA:23744"/>
        <dbReference type="ChEBI" id="CHEBI:16810"/>
        <dbReference type="ChEBI" id="CHEBI:29985"/>
        <dbReference type="ChEBI" id="CHEBI:57766"/>
        <dbReference type="ChEBI" id="CHEBI:57980"/>
        <dbReference type="EC" id="2.6.1.9"/>
    </reaction>
</comment>
<comment type="caution">
    <text evidence="12">The sequence shown here is derived from an EMBL/GenBank/DDBJ whole genome shotgun (WGS) entry which is preliminary data.</text>
</comment>